<dbReference type="InterPro" id="IPR050345">
    <property type="entry name" value="Aliph_Amidase/BUP"/>
</dbReference>
<dbReference type="PROSITE" id="PS50263">
    <property type="entry name" value="CN_HYDROLASE"/>
    <property type="match status" value="1"/>
</dbReference>
<evidence type="ECO:0000256" key="1">
    <source>
        <dbReference type="ARBA" id="ARBA00010613"/>
    </source>
</evidence>
<dbReference type="PANTHER" id="PTHR43674">
    <property type="entry name" value="NITRILASE C965.09-RELATED"/>
    <property type="match status" value="1"/>
</dbReference>
<dbReference type="InterPro" id="IPR001110">
    <property type="entry name" value="UPF0012_CS"/>
</dbReference>
<dbReference type="Proteomes" id="UP000271708">
    <property type="component" value="Chromosome"/>
</dbReference>
<evidence type="ECO:0000256" key="3">
    <source>
        <dbReference type="SAM" id="MobiDB-lite"/>
    </source>
</evidence>
<proteinExistence type="inferred from homology"/>
<dbReference type="GeneID" id="59161439"/>
<dbReference type="RefSeq" id="WP_123092770.1">
    <property type="nucleotide sequence ID" value="NZ_CAJFZZ010000007.1"/>
</dbReference>
<evidence type="ECO:0000313" key="6">
    <source>
        <dbReference type="Proteomes" id="UP000271708"/>
    </source>
</evidence>
<dbReference type="Pfam" id="PF00795">
    <property type="entry name" value="CN_hydrolase"/>
    <property type="match status" value="1"/>
</dbReference>
<dbReference type="InterPro" id="IPR003010">
    <property type="entry name" value="C-N_Hydrolase"/>
</dbReference>
<feature type="domain" description="CN hydrolase" evidence="4">
    <location>
        <begin position="29"/>
        <end position="261"/>
    </location>
</feature>
<dbReference type="InterPro" id="IPR036526">
    <property type="entry name" value="C-N_Hydrolase_sf"/>
</dbReference>
<feature type="region of interest" description="Disordered" evidence="3">
    <location>
        <begin position="1"/>
        <end position="26"/>
    </location>
</feature>
<sequence length="287" mass="29486">MSESPVAGRGARARQGLSPETTVPPPETLRVAVWQCHPEPRDPAANLARLRAAATSAAEQGARVVVAPEAMLTGYDVGVLEPEDVDGAVDAVAEVARSTGVAVVAGVLRVDPGGTWRNSGVVASADGVVVHDKAHLFGGLDATRVEAGDHPFALGSVDGVPVATMVCYDVEFPEAVRAAALAGARAVLVPTANMEPYVAVNDVVVRSRAIENATPVVYANHCGSEGETRYVGASVVVGPDGAVLARGGPDGEELLVVDLPLRAAHPPDGATYLADRRPEIYDAGGER</sequence>
<dbReference type="GO" id="GO:0016811">
    <property type="term" value="F:hydrolase activity, acting on carbon-nitrogen (but not peptide) bonds, in linear amides"/>
    <property type="evidence" value="ECO:0007669"/>
    <property type="project" value="TreeGrafter"/>
</dbReference>
<gene>
    <name evidence="5" type="ORF">EEW87_009700</name>
</gene>
<reference evidence="5 6" key="1">
    <citation type="submission" date="2019-09" db="EMBL/GenBank/DDBJ databases">
        <title>Complete Genome Sequence of Janibacter melonis M714 with both human health impact and industrial applications.</title>
        <authorList>
            <person name="Jin M."/>
            <person name="Zhao Q.R."/>
        </authorList>
    </citation>
    <scope>NUCLEOTIDE SEQUENCE [LARGE SCALE GENOMIC DNA]</scope>
    <source>
        <strain evidence="5 6">M714</strain>
    </source>
</reference>
<comment type="similarity">
    <text evidence="1">Belongs to the carbon-nitrogen hydrolase superfamily. NIT1/NIT2 family.</text>
</comment>
<dbReference type="EMBL" id="CP044548">
    <property type="protein sequence ID" value="QFQ30509.1"/>
    <property type="molecule type" value="Genomic_DNA"/>
</dbReference>
<evidence type="ECO:0000313" key="5">
    <source>
        <dbReference type="EMBL" id="QFQ30509.1"/>
    </source>
</evidence>
<evidence type="ECO:0000259" key="4">
    <source>
        <dbReference type="PROSITE" id="PS50263"/>
    </source>
</evidence>
<accession>A0A5P8FLM9</accession>
<dbReference type="AlphaFoldDB" id="A0A5P8FLM9"/>
<dbReference type="PROSITE" id="PS01227">
    <property type="entry name" value="UPF0012"/>
    <property type="match status" value="1"/>
</dbReference>
<dbReference type="KEGG" id="jme:EEW87_009700"/>
<evidence type="ECO:0000256" key="2">
    <source>
        <dbReference type="ARBA" id="ARBA00022801"/>
    </source>
</evidence>
<dbReference type="SUPFAM" id="SSF56317">
    <property type="entry name" value="Carbon-nitrogen hydrolase"/>
    <property type="match status" value="1"/>
</dbReference>
<dbReference type="PANTHER" id="PTHR43674:SF2">
    <property type="entry name" value="BETA-UREIDOPROPIONASE"/>
    <property type="match status" value="1"/>
</dbReference>
<dbReference type="OrthoDB" id="9811121at2"/>
<protein>
    <submittedName>
        <fullName evidence="5">Carbon-nitrogen hydrolase</fullName>
    </submittedName>
</protein>
<keyword evidence="2 5" id="KW-0378">Hydrolase</keyword>
<organism evidence="5 6">
    <name type="scientific">Janibacter melonis</name>
    <dbReference type="NCBI Taxonomy" id="262209"/>
    <lineage>
        <taxon>Bacteria</taxon>
        <taxon>Bacillati</taxon>
        <taxon>Actinomycetota</taxon>
        <taxon>Actinomycetes</taxon>
        <taxon>Micrococcales</taxon>
        <taxon>Intrasporangiaceae</taxon>
        <taxon>Janibacter</taxon>
    </lineage>
</organism>
<dbReference type="Gene3D" id="3.60.110.10">
    <property type="entry name" value="Carbon-nitrogen hydrolase"/>
    <property type="match status" value="1"/>
</dbReference>
<name>A0A5P8FLM9_9MICO</name>